<gene>
    <name evidence="8" type="ORF">DW322_02920</name>
</gene>
<feature type="transmembrane region" description="Helical" evidence="6">
    <location>
        <begin position="20"/>
        <end position="42"/>
    </location>
</feature>
<protein>
    <submittedName>
        <fullName evidence="8">MFS transporter</fullName>
    </submittedName>
</protein>
<comment type="subcellular location">
    <subcellularLocation>
        <location evidence="1">Cell membrane</location>
        <topology evidence="1">Multi-pass membrane protein</topology>
    </subcellularLocation>
</comment>
<keyword evidence="4 6" id="KW-1133">Transmembrane helix</keyword>
<sequence>MTLAPPRATADAPTASRFVFPILAVAGTFQAVLQTVMIPLLPSMPSFTGASTTAVSWLITITLLVGAVVTPIFGRLADMYGKKRMLLVTFTAMTVGSLACAVSSDIAVLICARALQGFGAAVIPVGISMLRDELPPLRVPQAIATPSSTLGVGTAFGVPLAAVIAEYANWHLLFWITTALGLGLLAATAVWIRESPARTGGRFDGLGAVGLSSALVALLVPITQGATWGWTSPAVLGMFAASVVLLSLWAFQQLRARNALVDLRTSVRPAVALPHAIALLVGFAFYGNALVTQQLIQAPRSADGYDLGILLAGLCQLPLSLSMIVFAQVGVRISERLGTKATMLAGALCLLAGYGIHAVVGKPLWLVVVALTVTATGTALAYSTLPLLLLPAVPQSQLAAANGVNVLARTVGTMVCSAVVASLLGTLAVGAGAFSVAYLVCAGLSVLVFVAVLALPRGVRSRGTEPAVTV</sequence>
<feature type="transmembrane region" description="Helical" evidence="6">
    <location>
        <begin position="203"/>
        <end position="222"/>
    </location>
</feature>
<feature type="transmembrane region" description="Helical" evidence="6">
    <location>
        <begin position="341"/>
        <end position="360"/>
    </location>
</feature>
<dbReference type="RefSeq" id="WP_010839577.1">
    <property type="nucleotide sequence ID" value="NZ_QRCM01000001.1"/>
</dbReference>
<feature type="transmembrane region" description="Helical" evidence="6">
    <location>
        <begin position="85"/>
        <end position="104"/>
    </location>
</feature>
<proteinExistence type="predicted"/>
<dbReference type="InterPro" id="IPR011701">
    <property type="entry name" value="MFS"/>
</dbReference>
<feature type="transmembrane region" description="Helical" evidence="6">
    <location>
        <begin position="411"/>
        <end position="430"/>
    </location>
</feature>
<feature type="transmembrane region" description="Helical" evidence="6">
    <location>
        <begin position="142"/>
        <end position="164"/>
    </location>
</feature>
<dbReference type="PROSITE" id="PS50850">
    <property type="entry name" value="MFS"/>
    <property type="match status" value="1"/>
</dbReference>
<evidence type="ECO:0000256" key="2">
    <source>
        <dbReference type="ARBA" id="ARBA00022448"/>
    </source>
</evidence>
<keyword evidence="2" id="KW-0813">Transport</keyword>
<feature type="transmembrane region" description="Helical" evidence="6">
    <location>
        <begin position="436"/>
        <end position="455"/>
    </location>
</feature>
<feature type="transmembrane region" description="Helical" evidence="6">
    <location>
        <begin position="228"/>
        <end position="251"/>
    </location>
</feature>
<evidence type="ECO:0000259" key="7">
    <source>
        <dbReference type="PROSITE" id="PS50850"/>
    </source>
</evidence>
<feature type="transmembrane region" description="Helical" evidence="6">
    <location>
        <begin position="366"/>
        <end position="390"/>
    </location>
</feature>
<keyword evidence="3 6" id="KW-0812">Transmembrane</keyword>
<dbReference type="Gene3D" id="1.20.1720.10">
    <property type="entry name" value="Multidrug resistance protein D"/>
    <property type="match status" value="1"/>
</dbReference>
<name>A0A6P2CAM2_9NOCA</name>
<keyword evidence="5 6" id="KW-0472">Membrane</keyword>
<feature type="transmembrane region" description="Helical" evidence="6">
    <location>
        <begin position="54"/>
        <end position="73"/>
    </location>
</feature>
<feature type="transmembrane region" description="Helical" evidence="6">
    <location>
        <begin position="170"/>
        <end position="191"/>
    </location>
</feature>
<dbReference type="PANTHER" id="PTHR42718:SF9">
    <property type="entry name" value="MAJOR FACILITATOR SUPERFAMILY MULTIDRUG TRANSPORTER MFSC"/>
    <property type="match status" value="1"/>
</dbReference>
<accession>A0A6P2CAM2</accession>
<feature type="domain" description="Major facilitator superfamily (MFS) profile" evidence="7">
    <location>
        <begin position="19"/>
        <end position="460"/>
    </location>
</feature>
<dbReference type="Pfam" id="PF07690">
    <property type="entry name" value="MFS_1"/>
    <property type="match status" value="1"/>
</dbReference>
<dbReference type="GO" id="GO:0005886">
    <property type="term" value="C:plasma membrane"/>
    <property type="evidence" value="ECO:0007669"/>
    <property type="project" value="UniProtKB-SubCell"/>
</dbReference>
<dbReference type="PANTHER" id="PTHR42718">
    <property type="entry name" value="MAJOR FACILITATOR SUPERFAMILY MULTIDRUG TRANSPORTER MFSC"/>
    <property type="match status" value="1"/>
</dbReference>
<dbReference type="InterPro" id="IPR020846">
    <property type="entry name" value="MFS_dom"/>
</dbReference>
<feature type="transmembrane region" description="Helical" evidence="6">
    <location>
        <begin position="110"/>
        <end position="130"/>
    </location>
</feature>
<evidence type="ECO:0000313" key="9">
    <source>
        <dbReference type="Proteomes" id="UP000471120"/>
    </source>
</evidence>
<evidence type="ECO:0000256" key="5">
    <source>
        <dbReference type="ARBA" id="ARBA00023136"/>
    </source>
</evidence>
<dbReference type="GO" id="GO:0022857">
    <property type="term" value="F:transmembrane transporter activity"/>
    <property type="evidence" value="ECO:0007669"/>
    <property type="project" value="InterPro"/>
</dbReference>
<feature type="transmembrane region" description="Helical" evidence="6">
    <location>
        <begin position="309"/>
        <end position="329"/>
    </location>
</feature>
<comment type="caution">
    <text evidence="8">The sequence shown here is derived from an EMBL/GenBank/DDBJ whole genome shotgun (WGS) entry which is preliminary data.</text>
</comment>
<dbReference type="SUPFAM" id="SSF103473">
    <property type="entry name" value="MFS general substrate transporter"/>
    <property type="match status" value="2"/>
</dbReference>
<evidence type="ECO:0000256" key="3">
    <source>
        <dbReference type="ARBA" id="ARBA00022692"/>
    </source>
</evidence>
<dbReference type="EMBL" id="QRCM01000001">
    <property type="protein sequence ID" value="TXG89382.1"/>
    <property type="molecule type" value="Genomic_DNA"/>
</dbReference>
<reference evidence="8 9" key="1">
    <citation type="submission" date="2018-07" db="EMBL/GenBank/DDBJ databases">
        <title>Genome sequence of Rhodococcus rhodnii ATCC 35071 from Rhodnius prolixus.</title>
        <authorList>
            <person name="Patel V."/>
            <person name="Vogel K.J."/>
        </authorList>
    </citation>
    <scope>NUCLEOTIDE SEQUENCE [LARGE SCALE GENOMIC DNA]</scope>
    <source>
        <strain evidence="8 9">ATCC 35071</strain>
    </source>
</reference>
<evidence type="ECO:0000313" key="8">
    <source>
        <dbReference type="EMBL" id="TXG89382.1"/>
    </source>
</evidence>
<organism evidence="8 9">
    <name type="scientific">Rhodococcus rhodnii</name>
    <dbReference type="NCBI Taxonomy" id="38312"/>
    <lineage>
        <taxon>Bacteria</taxon>
        <taxon>Bacillati</taxon>
        <taxon>Actinomycetota</taxon>
        <taxon>Actinomycetes</taxon>
        <taxon>Mycobacteriales</taxon>
        <taxon>Nocardiaceae</taxon>
        <taxon>Rhodococcus</taxon>
    </lineage>
</organism>
<feature type="transmembrane region" description="Helical" evidence="6">
    <location>
        <begin position="271"/>
        <end position="289"/>
    </location>
</feature>
<evidence type="ECO:0000256" key="4">
    <source>
        <dbReference type="ARBA" id="ARBA00022989"/>
    </source>
</evidence>
<evidence type="ECO:0000256" key="1">
    <source>
        <dbReference type="ARBA" id="ARBA00004651"/>
    </source>
</evidence>
<dbReference type="AlphaFoldDB" id="A0A6P2CAM2"/>
<evidence type="ECO:0000256" key="6">
    <source>
        <dbReference type="SAM" id="Phobius"/>
    </source>
</evidence>
<dbReference type="Proteomes" id="UP000471120">
    <property type="component" value="Unassembled WGS sequence"/>
</dbReference>
<dbReference type="InterPro" id="IPR036259">
    <property type="entry name" value="MFS_trans_sf"/>
</dbReference>
<dbReference type="Gene3D" id="1.20.1250.20">
    <property type="entry name" value="MFS general substrate transporter like domains"/>
    <property type="match status" value="1"/>
</dbReference>